<keyword evidence="2" id="KW-1185">Reference proteome</keyword>
<dbReference type="Ensembl" id="ENSVKKT00000011982.1">
    <property type="protein sequence ID" value="ENSVKKP00000011703.1"/>
    <property type="gene ID" value="ENSVKKG00000008143.1"/>
</dbReference>
<evidence type="ECO:0000313" key="1">
    <source>
        <dbReference type="Ensembl" id="ENSVKKP00000011703.1"/>
    </source>
</evidence>
<dbReference type="AlphaFoldDB" id="A0A8D2JKS8"/>
<sequence length="102" mass="11141">IEAIFSAADIGFRGSLVGSNIPAAYMGTITGCFLLPRSFLLLWEPPHWVSSVPQGVISSSISETGTEGKQVSNISSRRLRSPVCSRTDKIKWLKIMLISIFN</sequence>
<organism evidence="1 2">
    <name type="scientific">Varanus komodoensis</name>
    <name type="common">Komodo dragon</name>
    <dbReference type="NCBI Taxonomy" id="61221"/>
    <lineage>
        <taxon>Eukaryota</taxon>
        <taxon>Metazoa</taxon>
        <taxon>Chordata</taxon>
        <taxon>Craniata</taxon>
        <taxon>Vertebrata</taxon>
        <taxon>Euteleostomi</taxon>
        <taxon>Lepidosauria</taxon>
        <taxon>Squamata</taxon>
        <taxon>Bifurcata</taxon>
        <taxon>Unidentata</taxon>
        <taxon>Episquamata</taxon>
        <taxon>Toxicofera</taxon>
        <taxon>Anguimorpha</taxon>
        <taxon>Paleoanguimorpha</taxon>
        <taxon>Varanoidea</taxon>
        <taxon>Varanidae</taxon>
        <taxon>Varanus</taxon>
    </lineage>
</organism>
<dbReference type="Proteomes" id="UP000694545">
    <property type="component" value="Unplaced"/>
</dbReference>
<proteinExistence type="predicted"/>
<evidence type="ECO:0000313" key="2">
    <source>
        <dbReference type="Proteomes" id="UP000694545"/>
    </source>
</evidence>
<protein>
    <submittedName>
        <fullName evidence="1">Uncharacterized protein</fullName>
    </submittedName>
</protein>
<accession>A0A8D2JKS8</accession>
<dbReference type="OMA" id="WPIEAIF"/>
<reference evidence="1" key="1">
    <citation type="submission" date="2025-08" db="UniProtKB">
        <authorList>
            <consortium name="Ensembl"/>
        </authorList>
    </citation>
    <scope>IDENTIFICATION</scope>
</reference>
<reference evidence="1" key="2">
    <citation type="submission" date="2025-09" db="UniProtKB">
        <authorList>
            <consortium name="Ensembl"/>
        </authorList>
    </citation>
    <scope>IDENTIFICATION</scope>
</reference>
<name>A0A8D2JKS8_VARKO</name>